<evidence type="ECO:0000313" key="8">
    <source>
        <dbReference type="EMBL" id="KAF8776794.1"/>
    </source>
</evidence>
<dbReference type="SUPFAM" id="SSF46785">
    <property type="entry name" value="Winged helix' DNA-binding domain"/>
    <property type="match status" value="1"/>
</dbReference>
<keyword evidence="8" id="KW-0346">Stress response</keyword>
<reference evidence="8" key="2">
    <citation type="submission" date="2020-06" db="EMBL/GenBank/DDBJ databases">
        <authorList>
            <person name="Sheffer M."/>
        </authorList>
    </citation>
    <scope>NUCLEOTIDE SEQUENCE</scope>
</reference>
<dbReference type="PANTHER" id="PTHR10015:SF465">
    <property type="entry name" value="HSF-TYPE DNA-BINDING DOMAIN-CONTAINING PROTEIN"/>
    <property type="match status" value="1"/>
</dbReference>
<keyword evidence="3" id="KW-0238">DNA-binding</keyword>
<evidence type="ECO:0000256" key="2">
    <source>
        <dbReference type="ARBA" id="ARBA00006403"/>
    </source>
</evidence>
<evidence type="ECO:0000256" key="4">
    <source>
        <dbReference type="ARBA" id="ARBA00023242"/>
    </source>
</evidence>
<evidence type="ECO:0000256" key="1">
    <source>
        <dbReference type="ARBA" id="ARBA00004123"/>
    </source>
</evidence>
<evidence type="ECO:0000313" key="9">
    <source>
        <dbReference type="Proteomes" id="UP000807504"/>
    </source>
</evidence>
<comment type="subcellular location">
    <subcellularLocation>
        <location evidence="1">Nucleus</location>
    </subcellularLocation>
</comment>
<gene>
    <name evidence="8" type="ORF">HNY73_013740</name>
</gene>
<dbReference type="AlphaFoldDB" id="A0A8T0END4"/>
<evidence type="ECO:0000259" key="7">
    <source>
        <dbReference type="SMART" id="SM00415"/>
    </source>
</evidence>
<dbReference type="InterPro" id="IPR000232">
    <property type="entry name" value="HSF_DNA-bd"/>
</dbReference>
<dbReference type="Pfam" id="PF00447">
    <property type="entry name" value="HSF_DNA-bind"/>
    <property type="match status" value="1"/>
</dbReference>
<keyword evidence="9" id="KW-1185">Reference proteome</keyword>
<dbReference type="GO" id="GO:0003700">
    <property type="term" value="F:DNA-binding transcription factor activity"/>
    <property type="evidence" value="ECO:0007669"/>
    <property type="project" value="InterPro"/>
</dbReference>
<feature type="region of interest" description="Disordered" evidence="6">
    <location>
        <begin position="132"/>
        <end position="182"/>
    </location>
</feature>
<dbReference type="InterPro" id="IPR036390">
    <property type="entry name" value="WH_DNA-bd_sf"/>
</dbReference>
<dbReference type="EMBL" id="JABXBU010002072">
    <property type="protein sequence ID" value="KAF8776794.1"/>
    <property type="molecule type" value="Genomic_DNA"/>
</dbReference>
<dbReference type="SMART" id="SM00415">
    <property type="entry name" value="HSF"/>
    <property type="match status" value="1"/>
</dbReference>
<dbReference type="GO" id="GO:0043565">
    <property type="term" value="F:sequence-specific DNA binding"/>
    <property type="evidence" value="ECO:0007669"/>
    <property type="project" value="InterPro"/>
</dbReference>
<proteinExistence type="inferred from homology"/>
<accession>A0A8T0END4</accession>
<organism evidence="8 9">
    <name type="scientific">Argiope bruennichi</name>
    <name type="common">Wasp spider</name>
    <name type="synonym">Aranea bruennichi</name>
    <dbReference type="NCBI Taxonomy" id="94029"/>
    <lineage>
        <taxon>Eukaryota</taxon>
        <taxon>Metazoa</taxon>
        <taxon>Ecdysozoa</taxon>
        <taxon>Arthropoda</taxon>
        <taxon>Chelicerata</taxon>
        <taxon>Arachnida</taxon>
        <taxon>Araneae</taxon>
        <taxon>Araneomorphae</taxon>
        <taxon>Entelegynae</taxon>
        <taxon>Araneoidea</taxon>
        <taxon>Araneidae</taxon>
        <taxon>Argiope</taxon>
    </lineage>
</organism>
<reference evidence="8" key="1">
    <citation type="journal article" date="2020" name="bioRxiv">
        <title>Chromosome-level reference genome of the European wasp spider Argiope bruennichi: a resource for studies on range expansion and evolutionary adaptation.</title>
        <authorList>
            <person name="Sheffer M.M."/>
            <person name="Hoppe A."/>
            <person name="Krehenwinkel H."/>
            <person name="Uhl G."/>
            <person name="Kuss A.W."/>
            <person name="Jensen L."/>
            <person name="Jensen C."/>
            <person name="Gillespie R.G."/>
            <person name="Hoff K.J."/>
            <person name="Prost S."/>
        </authorList>
    </citation>
    <scope>NUCLEOTIDE SEQUENCE</scope>
</reference>
<comment type="similarity">
    <text evidence="2 5">Belongs to the HSF family.</text>
</comment>
<dbReference type="Proteomes" id="UP000807504">
    <property type="component" value="Unassembled WGS sequence"/>
</dbReference>
<comment type="caution">
    <text evidence="8">The sequence shown here is derived from an EMBL/GenBank/DDBJ whole genome shotgun (WGS) entry which is preliminary data.</text>
</comment>
<feature type="region of interest" description="Disordered" evidence="6">
    <location>
        <begin position="443"/>
        <end position="462"/>
    </location>
</feature>
<sequence length="610" mass="70834">MVKSKRFQYKLWRVVNHCRSGAVKWSKTGDSIIFNFFKFQQEFLEPNDDFCKSNSISSFIRQLNLYGFRKLIDLSRANQTSQDEKEYVNPYFIKGRPDLLNQVTRKPLNPLMDLNVQVKKEVLPDEYSANQENMEFEKSKNKSNNVLIQGKTEASRRSNRKRKQSKFNMNEKDLEEEKSPEPRKRAWYASNIFLPNIDNDNSSYITKSKTEQINPFCIEVDVEEESDTHDWFKSNVFSRTADNNSPSTTRMATGQIDPIGFKIKKEQIEQETCLIGKDANANGINNLDWRNKNKLLHQVKESFPVAHQIKKELIEDFSDQVSETTNVNEMRKKIKISPRLQEKYRLDYKIRKESAEQEEDDIEILFETSYKNIAVSNWNDRVNHVSPKSHRIRKPKTRTEEKKVLRKDDLLNVNGIPKFPEEEDVYYDKCLLEKNDLEWINKDEGLGSSGSERSVQKKKFDENRKHSEDIESLCVDMDMHANLSQKKSESIAKQVPTLASGALSSFKAAIGDKAPVKFLTPRRIEQPNPEGLKIILKPFSALKLGSLKQLEGYESITDASMNLTVRVFDEDDDPFFIHEEAKNIVLTQAIGTSGRHDLQRISHFDSIYEK</sequence>
<keyword evidence="4" id="KW-0539">Nucleus</keyword>
<feature type="domain" description="HSF-type DNA-binding" evidence="7">
    <location>
        <begin position="3"/>
        <end position="106"/>
    </location>
</feature>
<dbReference type="GO" id="GO:0005634">
    <property type="term" value="C:nucleus"/>
    <property type="evidence" value="ECO:0007669"/>
    <property type="project" value="UniProtKB-SubCell"/>
</dbReference>
<name>A0A8T0END4_ARGBR</name>
<dbReference type="InterPro" id="IPR036388">
    <property type="entry name" value="WH-like_DNA-bd_sf"/>
</dbReference>
<evidence type="ECO:0000256" key="6">
    <source>
        <dbReference type="SAM" id="MobiDB-lite"/>
    </source>
</evidence>
<feature type="compositionally biased region" description="Basic and acidic residues" evidence="6">
    <location>
        <begin position="169"/>
        <end position="182"/>
    </location>
</feature>
<evidence type="ECO:0000256" key="5">
    <source>
        <dbReference type="RuleBase" id="RU004020"/>
    </source>
</evidence>
<evidence type="ECO:0000256" key="3">
    <source>
        <dbReference type="ARBA" id="ARBA00023125"/>
    </source>
</evidence>
<dbReference type="PANTHER" id="PTHR10015">
    <property type="entry name" value="HEAT SHOCK TRANSCRIPTION FACTOR"/>
    <property type="match status" value="1"/>
</dbReference>
<dbReference type="Gene3D" id="1.10.10.10">
    <property type="entry name" value="Winged helix-like DNA-binding domain superfamily/Winged helix DNA-binding domain"/>
    <property type="match status" value="1"/>
</dbReference>
<protein>
    <submittedName>
        <fullName evidence="8">Heat shock factor protein 1 like protein</fullName>
    </submittedName>
</protein>